<feature type="non-terminal residue" evidence="2">
    <location>
        <position position="380"/>
    </location>
</feature>
<evidence type="ECO:0000256" key="1">
    <source>
        <dbReference type="SAM" id="MobiDB-lite"/>
    </source>
</evidence>
<sequence>MVALVSSDSKHPSSSPKRCFCFAALNVALLVGWFISCAETRFLADVSSESLEARASDCQLLLDRKGIERECGHKMQPSGVTFLPTHGIVLFGGHEYLIQATLQRPGYHFEVNGCYKGKDLSLGRGDMEAVSGLDFSLAPPPDTRLLGAWRTLKSLDRMLLAIEENYASPCVYLVDSAKLGKGYQESERATVARFRLPRYPSHVEGLAFVPDLTDDLYLGTLFLGTQRRGITSCRIPLADWEREAVCSDVDAEFYASVDSLEYDPTFEVLPGVFGALLVGSDPRGEAVYVDPWEAARGRVVEWSARFRMADGPAGGLRLRGREGHAVYGETAFYAIDDTGGAVGAATCAIANKPASTAERTTGWHPRAPEPSALFSAASAG</sequence>
<name>A0A061SN93_9CHLO</name>
<feature type="region of interest" description="Disordered" evidence="1">
    <location>
        <begin position="354"/>
        <end position="380"/>
    </location>
</feature>
<organism evidence="2">
    <name type="scientific">Tetraselmis sp. GSL018</name>
    <dbReference type="NCBI Taxonomy" id="582737"/>
    <lineage>
        <taxon>Eukaryota</taxon>
        <taxon>Viridiplantae</taxon>
        <taxon>Chlorophyta</taxon>
        <taxon>core chlorophytes</taxon>
        <taxon>Chlorodendrophyceae</taxon>
        <taxon>Chlorodendrales</taxon>
        <taxon>Chlorodendraceae</taxon>
        <taxon>Tetraselmis</taxon>
    </lineage>
</organism>
<evidence type="ECO:0000313" key="2">
    <source>
        <dbReference type="EMBL" id="JAC84365.1"/>
    </source>
</evidence>
<proteinExistence type="predicted"/>
<gene>
    <name evidence="2" type="ORF">TSPGSL018_1164</name>
</gene>
<dbReference type="AlphaFoldDB" id="A0A061SN93"/>
<dbReference type="EMBL" id="GBEZ01000526">
    <property type="protein sequence ID" value="JAC84365.1"/>
    <property type="molecule type" value="Transcribed_RNA"/>
</dbReference>
<protein>
    <submittedName>
        <fullName evidence="2">Uncharacterized protein</fullName>
    </submittedName>
</protein>
<reference evidence="2" key="1">
    <citation type="submission" date="2014-05" db="EMBL/GenBank/DDBJ databases">
        <title>The transcriptome of the halophilic microalga Tetraselmis sp. GSL018 isolated from the Great Salt Lake, Utah.</title>
        <authorList>
            <person name="Jinkerson R.E."/>
            <person name="D'Adamo S."/>
            <person name="Posewitz M.C."/>
        </authorList>
    </citation>
    <scope>NUCLEOTIDE SEQUENCE</scope>
    <source>
        <strain evidence="2">GSL018</strain>
    </source>
</reference>
<accession>A0A061SN93</accession>